<dbReference type="SUPFAM" id="SSF53300">
    <property type="entry name" value="vWA-like"/>
    <property type="match status" value="1"/>
</dbReference>
<reference evidence="3" key="1">
    <citation type="journal article" date="2023" name="GigaByte">
        <title>Genome assembly of the bearded iris, Iris pallida Lam.</title>
        <authorList>
            <person name="Bruccoleri R.E."/>
            <person name="Oakeley E.J."/>
            <person name="Faust A.M.E."/>
            <person name="Altorfer M."/>
            <person name="Dessus-Babus S."/>
            <person name="Burckhardt D."/>
            <person name="Oertli M."/>
            <person name="Naumann U."/>
            <person name="Petersen F."/>
            <person name="Wong J."/>
        </authorList>
    </citation>
    <scope>NUCLEOTIDE SEQUENCE</scope>
    <source>
        <strain evidence="3">GSM-AAB239-AS_SAM_17_03QT</strain>
    </source>
</reference>
<proteinExistence type="predicted"/>
<feature type="region of interest" description="Disordered" evidence="1">
    <location>
        <begin position="641"/>
        <end position="661"/>
    </location>
</feature>
<dbReference type="InterPro" id="IPR002035">
    <property type="entry name" value="VWF_A"/>
</dbReference>
<dbReference type="SMART" id="SM00327">
    <property type="entry name" value="VWA"/>
    <property type="match status" value="1"/>
</dbReference>
<organism evidence="3 4">
    <name type="scientific">Iris pallida</name>
    <name type="common">Sweet iris</name>
    <dbReference type="NCBI Taxonomy" id="29817"/>
    <lineage>
        <taxon>Eukaryota</taxon>
        <taxon>Viridiplantae</taxon>
        <taxon>Streptophyta</taxon>
        <taxon>Embryophyta</taxon>
        <taxon>Tracheophyta</taxon>
        <taxon>Spermatophyta</taxon>
        <taxon>Magnoliopsida</taxon>
        <taxon>Liliopsida</taxon>
        <taxon>Asparagales</taxon>
        <taxon>Iridaceae</taxon>
        <taxon>Iridoideae</taxon>
        <taxon>Irideae</taxon>
        <taxon>Iris</taxon>
    </lineage>
</organism>
<keyword evidence="4" id="KW-1185">Reference proteome</keyword>
<comment type="caution">
    <text evidence="3">The sequence shown here is derived from an EMBL/GenBank/DDBJ whole genome shotgun (WGS) entry which is preliminary data.</text>
</comment>
<evidence type="ECO:0000313" key="4">
    <source>
        <dbReference type="Proteomes" id="UP001140949"/>
    </source>
</evidence>
<dbReference type="InterPro" id="IPR036465">
    <property type="entry name" value="vWFA_dom_sf"/>
</dbReference>
<dbReference type="PANTHER" id="PTHR46503:SF1">
    <property type="entry name" value="INTER-ALPHA-TRYPSIN INHIBITOR HEAVY CHAIN-LIKE PROTEIN"/>
    <property type="match status" value="1"/>
</dbReference>
<dbReference type="PANTHER" id="PTHR46503">
    <property type="entry name" value="INTER-ALPHA-TRYPSIN INHIBITOR HEAVY CHAIN-LIKE PROTEIN"/>
    <property type="match status" value="1"/>
</dbReference>
<dbReference type="AlphaFoldDB" id="A0AAX6ENE9"/>
<dbReference type="Proteomes" id="UP001140949">
    <property type="component" value="Unassembled WGS sequence"/>
</dbReference>
<sequence length="758" mass="84680">MDEDAFTAAVEEGLNLSKRVRSASAATSAPHPKPAFETRPASLLPTCPALYAVISDPGSVDNPDVPSYQPHVYGRCDPPALIPLQMDRIDARIDCHVDAAVVEVAGRWRVHCVTRSRSCDCRLVVPMGDQGSILGVEVDVAGRSYSTRVTQRKVDQQMYKIDKSNGGFLKPHIFFITIPQVDGGSEISVKVSWSQKLLYKDGQFAINIPFHFPDYVNPFVKISSKRENPFVKISSKREKIQLNVNSGTGKEVVLQRTSHTLKEKGRHVGTMSFLYEAEVENWSTKDFHFSYSIYSNDLFGGVLLQSPSMQDYDQREMFCLYIFPGNQRRKMFRKEVVFLVDISGSMRGKPLEKVKTALTSAILELTPEDSFDIIAFNEETYSFSSSLEPATEDIIENATQWISKNFVAEGGTNIMKPLNEAMELLSNTRDSLPHIFLITDGSVEDERDICFSIRTQVESRGFMAPRISSFGIGTYCNHYFLQMLSSIGRGHYEASYDPDSTEVRMGRWFGRALSPIVANISVDIFDRLNEFEVYPSHIPDLSVGCPLIISGRFKGKFPDSVKVKGREADMSDIVVDLKVKNIKDIPLEKVCSRQQIDLLTAQAWFTGSKQLEDKVIRLSIQSGIPSEYTCMILPEDEEDTQDMVKQHKKQDKQKQQSRSRDQVLIRAHELTFGFGNVTATAENLPAQFGEPKAPETFAVLNKAVGCCSSLCDCCCCMCVINTCAKLNDRCVVALTQLCVGLSCFGCFECCSELCCGND</sequence>
<feature type="domain" description="VWFA" evidence="2">
    <location>
        <begin position="335"/>
        <end position="520"/>
    </location>
</feature>
<evidence type="ECO:0000313" key="3">
    <source>
        <dbReference type="EMBL" id="KAJ6805596.1"/>
    </source>
</evidence>
<evidence type="ECO:0000256" key="1">
    <source>
        <dbReference type="SAM" id="MobiDB-lite"/>
    </source>
</evidence>
<accession>A0AAX6ENE9</accession>
<evidence type="ECO:0000259" key="2">
    <source>
        <dbReference type="PROSITE" id="PS50234"/>
    </source>
</evidence>
<protein>
    <submittedName>
        <fullName evidence="3">Inter alpha-trypsin inhibitor, heavy chain 4-like</fullName>
    </submittedName>
</protein>
<feature type="compositionally biased region" description="Basic and acidic residues" evidence="1">
    <location>
        <begin position="652"/>
        <end position="661"/>
    </location>
</feature>
<dbReference type="Pfam" id="PF13768">
    <property type="entry name" value="VWA_3"/>
    <property type="match status" value="1"/>
</dbReference>
<gene>
    <name evidence="3" type="ORF">M6B38_179930</name>
</gene>
<dbReference type="EMBL" id="JANAVB010035417">
    <property type="protein sequence ID" value="KAJ6805596.1"/>
    <property type="molecule type" value="Genomic_DNA"/>
</dbReference>
<name>A0AAX6ENE9_IRIPA</name>
<reference evidence="3" key="2">
    <citation type="submission" date="2023-04" db="EMBL/GenBank/DDBJ databases">
        <authorList>
            <person name="Bruccoleri R.E."/>
            <person name="Oakeley E.J."/>
            <person name="Faust A.-M."/>
            <person name="Dessus-Babus S."/>
            <person name="Altorfer M."/>
            <person name="Burckhardt D."/>
            <person name="Oertli M."/>
            <person name="Naumann U."/>
            <person name="Petersen F."/>
            <person name="Wong J."/>
        </authorList>
    </citation>
    <scope>NUCLEOTIDE SEQUENCE</scope>
    <source>
        <strain evidence="3">GSM-AAB239-AS_SAM_17_03QT</strain>
        <tissue evidence="3">Leaf</tissue>
    </source>
</reference>
<dbReference type="PROSITE" id="PS50234">
    <property type="entry name" value="VWFA"/>
    <property type="match status" value="1"/>
</dbReference>
<dbReference type="Gene3D" id="3.40.50.410">
    <property type="entry name" value="von Willebrand factor, type A domain"/>
    <property type="match status" value="1"/>
</dbReference>